<evidence type="ECO:0000313" key="2">
    <source>
        <dbReference type="EMBL" id="OIQ67932.1"/>
    </source>
</evidence>
<organism evidence="2">
    <name type="scientific">mine drainage metagenome</name>
    <dbReference type="NCBI Taxonomy" id="410659"/>
    <lineage>
        <taxon>unclassified sequences</taxon>
        <taxon>metagenomes</taxon>
        <taxon>ecological metagenomes</taxon>
    </lineage>
</organism>
<comment type="caution">
    <text evidence="2">The sequence shown here is derived from an EMBL/GenBank/DDBJ whole genome shotgun (WGS) entry which is preliminary data.</text>
</comment>
<gene>
    <name evidence="2" type="ORF">GALL_504850</name>
</gene>
<protein>
    <submittedName>
        <fullName evidence="2">Uncharacterized protein</fullName>
    </submittedName>
</protein>
<sequence>MERATRLCSTSPQIATFRPAMRPKARRMESASRRAWVGCSCWPSPALITEQVTFCDRRLAAPDEAWRITSKSGCMAFNVTAVSIRVSPLEIDEERGLMFTTSAPSRLPASSKELWVRVEFSKNRFIRVRPFRRSSFFEVWRLSDTKPSARSSSPATSTGLRSSTDRKCRRGNGKVLPRTSFRPGGMVVIKGAS</sequence>
<feature type="compositionally biased region" description="Low complexity" evidence="1">
    <location>
        <begin position="148"/>
        <end position="158"/>
    </location>
</feature>
<dbReference type="EMBL" id="MLJW01005608">
    <property type="protein sequence ID" value="OIQ67932.1"/>
    <property type="molecule type" value="Genomic_DNA"/>
</dbReference>
<accession>A0A1J5PK46</accession>
<dbReference type="AlphaFoldDB" id="A0A1J5PK46"/>
<reference evidence="2" key="1">
    <citation type="submission" date="2016-10" db="EMBL/GenBank/DDBJ databases">
        <title>Sequence of Gallionella enrichment culture.</title>
        <authorList>
            <person name="Poehlein A."/>
            <person name="Muehling M."/>
            <person name="Daniel R."/>
        </authorList>
    </citation>
    <scope>NUCLEOTIDE SEQUENCE</scope>
</reference>
<name>A0A1J5PK46_9ZZZZ</name>
<evidence type="ECO:0000256" key="1">
    <source>
        <dbReference type="SAM" id="MobiDB-lite"/>
    </source>
</evidence>
<proteinExistence type="predicted"/>
<feature type="region of interest" description="Disordered" evidence="1">
    <location>
        <begin position="146"/>
        <end position="182"/>
    </location>
</feature>